<name>A0AA35K8A1_9SAUR</name>
<feature type="transmembrane region" description="Helical" evidence="8">
    <location>
        <begin position="546"/>
        <end position="567"/>
    </location>
</feature>
<dbReference type="EMBL" id="OX395129">
    <property type="protein sequence ID" value="CAI5773510.1"/>
    <property type="molecule type" value="Genomic_DNA"/>
</dbReference>
<keyword evidence="11" id="KW-1185">Reference proteome</keyword>
<dbReference type="GO" id="GO:0016020">
    <property type="term" value="C:membrane"/>
    <property type="evidence" value="ECO:0007669"/>
    <property type="project" value="UniProtKB-SubCell"/>
</dbReference>
<dbReference type="Gene3D" id="3.20.20.190">
    <property type="entry name" value="Phosphatidylinositol (PI) phosphodiesterase"/>
    <property type="match status" value="1"/>
</dbReference>
<evidence type="ECO:0000313" key="10">
    <source>
        <dbReference type="EMBL" id="CAI5773510.1"/>
    </source>
</evidence>
<evidence type="ECO:0000256" key="2">
    <source>
        <dbReference type="ARBA" id="ARBA00007277"/>
    </source>
</evidence>
<evidence type="ECO:0000256" key="5">
    <source>
        <dbReference type="ARBA" id="ARBA00022989"/>
    </source>
</evidence>
<feature type="transmembrane region" description="Helical" evidence="8">
    <location>
        <begin position="87"/>
        <end position="108"/>
    </location>
</feature>
<evidence type="ECO:0000259" key="9">
    <source>
        <dbReference type="PROSITE" id="PS51704"/>
    </source>
</evidence>
<evidence type="ECO:0000313" key="11">
    <source>
        <dbReference type="Proteomes" id="UP001178461"/>
    </source>
</evidence>
<sequence length="602" mass="70106">MGGRSKEEKCKSFWEKKSEVEGNVEDPEMDVRLVTVGQLRKPWMSLLHHYEHRCFIRCLAGLYSCQWQRDRQNRIERGQSCCCRRECIFFFLVCLAFCLWFVFLYLWGETKNDYHNFDWYNYGNLGFWFHWSAVFLILAAVVFTYLLLLLIIAVCLISERQRLYLHWSHKIATVLALGFSCCAFAMVTLLWTAQWSTFYLSFQVTAPFLHMVAVFIMVLLAWPVALHFFWTDNKVLQVLIISPYLAILLCLLFIPLGFHSPCIMEKGALGPKPHLIGHRGAPMVAPENTEMSFRKTAAYGAIGFETDVKISLDGVPFLMHDKTLERTTNIEAVNRTWAKALADYFPWSELEKLNSGNWFFEKRPFFEMPPLSPEDEKLARKQRVYKLSDLLKLAYQEDKLVLFDLQHPPVHHPYRDTWIDRTVEVLKNEMGNKSHLVLWLEPKYRSIVQSLAPEFQQTSGVAYTVEVLQMSRISRLNLDYRDLRWVDIREYAKANISTNLWVVSESWLFSLAWCSGADSVTTNAVHTLGNLQRPLFLLTPGEYRSMWIATDVLAVLFILLIFAFHWWREVGYTSYEAQSNGTFDNGPCSTPETELDRMPIVA</sequence>
<dbReference type="Proteomes" id="UP001178461">
    <property type="component" value="Chromosome 4"/>
</dbReference>
<evidence type="ECO:0000256" key="7">
    <source>
        <dbReference type="ARBA" id="ARBA00023180"/>
    </source>
</evidence>
<evidence type="ECO:0000256" key="3">
    <source>
        <dbReference type="ARBA" id="ARBA00022692"/>
    </source>
</evidence>
<feature type="transmembrane region" description="Helical" evidence="8">
    <location>
        <begin position="128"/>
        <end position="159"/>
    </location>
</feature>
<feature type="domain" description="GP-PDE" evidence="9">
    <location>
        <begin position="273"/>
        <end position="532"/>
    </location>
</feature>
<keyword evidence="3 8" id="KW-0812">Transmembrane</keyword>
<keyword evidence="4" id="KW-0378">Hydrolase</keyword>
<keyword evidence="6 8" id="KW-0472">Membrane</keyword>
<evidence type="ECO:0000256" key="1">
    <source>
        <dbReference type="ARBA" id="ARBA00004141"/>
    </source>
</evidence>
<dbReference type="GO" id="GO:0008889">
    <property type="term" value="F:glycerophosphodiester phosphodiesterase activity"/>
    <property type="evidence" value="ECO:0007669"/>
    <property type="project" value="TreeGrafter"/>
</dbReference>
<dbReference type="GO" id="GO:0006629">
    <property type="term" value="P:lipid metabolic process"/>
    <property type="evidence" value="ECO:0007669"/>
    <property type="project" value="InterPro"/>
</dbReference>
<comment type="subcellular location">
    <subcellularLocation>
        <location evidence="1">Membrane</location>
        <topology evidence="1">Multi-pass membrane protein</topology>
    </subcellularLocation>
</comment>
<keyword evidence="7" id="KW-0325">Glycoprotein</keyword>
<feature type="transmembrane region" description="Helical" evidence="8">
    <location>
        <begin position="171"/>
        <end position="193"/>
    </location>
</feature>
<feature type="transmembrane region" description="Helical" evidence="8">
    <location>
        <begin position="208"/>
        <end position="229"/>
    </location>
</feature>
<dbReference type="Pfam" id="PF03009">
    <property type="entry name" value="GDPD"/>
    <property type="match status" value="1"/>
</dbReference>
<feature type="transmembrane region" description="Helical" evidence="8">
    <location>
        <begin position="236"/>
        <end position="258"/>
    </location>
</feature>
<gene>
    <name evidence="10" type="ORF">PODLI_1B018773</name>
</gene>
<comment type="similarity">
    <text evidence="2">Belongs to the glycerophosphoryl diester phosphodiesterase family.</text>
</comment>
<protein>
    <submittedName>
        <fullName evidence="10">Phosphodiesterase domain-containing 4 isoform X1</fullName>
    </submittedName>
</protein>
<evidence type="ECO:0000256" key="6">
    <source>
        <dbReference type="ARBA" id="ARBA00023136"/>
    </source>
</evidence>
<dbReference type="PROSITE" id="PS51704">
    <property type="entry name" value="GP_PDE"/>
    <property type="match status" value="1"/>
</dbReference>
<evidence type="ECO:0000256" key="4">
    <source>
        <dbReference type="ARBA" id="ARBA00022801"/>
    </source>
</evidence>
<dbReference type="AlphaFoldDB" id="A0AA35K8A1"/>
<proteinExistence type="inferred from homology"/>
<organism evidence="10 11">
    <name type="scientific">Podarcis lilfordi</name>
    <name type="common">Lilford's wall lizard</name>
    <dbReference type="NCBI Taxonomy" id="74358"/>
    <lineage>
        <taxon>Eukaryota</taxon>
        <taxon>Metazoa</taxon>
        <taxon>Chordata</taxon>
        <taxon>Craniata</taxon>
        <taxon>Vertebrata</taxon>
        <taxon>Euteleostomi</taxon>
        <taxon>Lepidosauria</taxon>
        <taxon>Squamata</taxon>
        <taxon>Bifurcata</taxon>
        <taxon>Unidentata</taxon>
        <taxon>Episquamata</taxon>
        <taxon>Laterata</taxon>
        <taxon>Lacertibaenia</taxon>
        <taxon>Lacertidae</taxon>
        <taxon>Podarcis</taxon>
    </lineage>
</organism>
<dbReference type="InterPro" id="IPR030395">
    <property type="entry name" value="GP_PDE_dom"/>
</dbReference>
<dbReference type="PANTHER" id="PTHR23344:SF13">
    <property type="entry name" value="GLYCEROPHOSPHODIESTER PHOSPHODIESTERASE DOMAIN-CONTAINING PROTEIN 4"/>
    <property type="match status" value="1"/>
</dbReference>
<dbReference type="InterPro" id="IPR017946">
    <property type="entry name" value="PLC-like_Pdiesterase_TIM-brl"/>
</dbReference>
<reference evidence="10" key="1">
    <citation type="submission" date="2022-12" db="EMBL/GenBank/DDBJ databases">
        <authorList>
            <person name="Alioto T."/>
            <person name="Alioto T."/>
            <person name="Gomez Garrido J."/>
        </authorList>
    </citation>
    <scope>NUCLEOTIDE SEQUENCE</scope>
</reference>
<dbReference type="SUPFAM" id="SSF51695">
    <property type="entry name" value="PLC-like phosphodiesterases"/>
    <property type="match status" value="1"/>
</dbReference>
<evidence type="ECO:0000256" key="8">
    <source>
        <dbReference type="SAM" id="Phobius"/>
    </source>
</evidence>
<accession>A0AA35K8A1</accession>
<keyword evidence="5 8" id="KW-1133">Transmembrane helix</keyword>
<dbReference type="PANTHER" id="PTHR23344">
    <property type="entry name" value="GLYCEROPHOSPHORYL DIESTER PHOSPHODIESTERASE"/>
    <property type="match status" value="1"/>
</dbReference>